<dbReference type="EMBL" id="OX596087">
    <property type="protein sequence ID" value="CAN0433340.1"/>
    <property type="molecule type" value="Genomic_DNA"/>
</dbReference>
<accession>A0AC59ZIM1</accession>
<proteinExistence type="predicted"/>
<organism evidence="1 2">
    <name type="scientific">Rangifer tarandus platyrhynchus</name>
    <name type="common">Svalbard reindeer</name>
    <dbReference type="NCBI Taxonomy" id="3082113"/>
    <lineage>
        <taxon>Eukaryota</taxon>
        <taxon>Metazoa</taxon>
        <taxon>Chordata</taxon>
        <taxon>Craniata</taxon>
        <taxon>Vertebrata</taxon>
        <taxon>Euteleostomi</taxon>
        <taxon>Mammalia</taxon>
        <taxon>Eutheria</taxon>
        <taxon>Laurasiatheria</taxon>
        <taxon>Artiodactyla</taxon>
        <taxon>Ruminantia</taxon>
        <taxon>Pecora</taxon>
        <taxon>Cervidae</taxon>
        <taxon>Odocoileinae</taxon>
        <taxon>Rangifer</taxon>
    </lineage>
</organism>
<evidence type="ECO:0000313" key="2">
    <source>
        <dbReference type="Proteomes" id="UP001162501"/>
    </source>
</evidence>
<name>A0AC59ZIM1_RANTA</name>
<sequence>MASCTFLIRSPGAEGGQAGAAAPRHPGLLPGPPWESGLCWRRHRASLLKGRKRALCWGPGSIVGHVAQLHCPGPLSSGGPASSLSKRFRTHPPCSRTSEGPRCTWMGPTHPPVS</sequence>
<reference evidence="1" key="1">
    <citation type="submission" date="2023-05" db="EMBL/GenBank/DDBJ databases">
        <authorList>
            <consortium name="ELIXIR-Norway"/>
        </authorList>
    </citation>
    <scope>NUCLEOTIDE SEQUENCE</scope>
</reference>
<reference evidence="1" key="2">
    <citation type="submission" date="2025-03" db="EMBL/GenBank/DDBJ databases">
        <authorList>
            <consortium name="ELIXIR-Norway"/>
            <consortium name="Elixir Norway"/>
        </authorList>
    </citation>
    <scope>NUCLEOTIDE SEQUENCE</scope>
</reference>
<protein>
    <submittedName>
        <fullName evidence="1">Uncharacterized protein</fullName>
    </submittedName>
</protein>
<evidence type="ECO:0000313" key="1">
    <source>
        <dbReference type="EMBL" id="CAN0433340.1"/>
    </source>
</evidence>
<gene>
    <name evidence="1" type="ORF">MRATA1EN22A_LOCUS18788</name>
</gene>
<dbReference type="Proteomes" id="UP001162501">
    <property type="component" value="Chromosome 3"/>
</dbReference>